<dbReference type="SMART" id="SM00150">
    <property type="entry name" value="SPEC"/>
    <property type="match status" value="3"/>
</dbReference>
<evidence type="ECO:0000256" key="1">
    <source>
        <dbReference type="ARBA" id="ARBA00022737"/>
    </source>
</evidence>
<evidence type="ECO:0000313" key="3">
    <source>
        <dbReference type="Ensembl" id="ENSSLDP00000014660.1"/>
    </source>
</evidence>
<dbReference type="CDD" id="cd00176">
    <property type="entry name" value="SPEC"/>
    <property type="match status" value="2"/>
</dbReference>
<dbReference type="Proteomes" id="UP000261360">
    <property type="component" value="Unplaced"/>
</dbReference>
<evidence type="ECO:0000313" key="4">
    <source>
        <dbReference type="Proteomes" id="UP000261360"/>
    </source>
</evidence>
<dbReference type="STRING" id="1841481.ENSSLDP00000014660"/>
<reference evidence="3" key="2">
    <citation type="submission" date="2025-09" db="UniProtKB">
        <authorList>
            <consortium name="Ensembl"/>
        </authorList>
    </citation>
    <scope>IDENTIFICATION</scope>
</reference>
<organism evidence="3 4">
    <name type="scientific">Seriola lalandi dorsalis</name>
    <dbReference type="NCBI Taxonomy" id="1841481"/>
    <lineage>
        <taxon>Eukaryota</taxon>
        <taxon>Metazoa</taxon>
        <taxon>Chordata</taxon>
        <taxon>Craniata</taxon>
        <taxon>Vertebrata</taxon>
        <taxon>Euteleostomi</taxon>
        <taxon>Actinopterygii</taxon>
        <taxon>Neopterygii</taxon>
        <taxon>Teleostei</taxon>
        <taxon>Neoteleostei</taxon>
        <taxon>Acanthomorphata</taxon>
        <taxon>Carangaria</taxon>
        <taxon>Carangiformes</taxon>
        <taxon>Carangidae</taxon>
        <taxon>Seriola</taxon>
    </lineage>
</organism>
<dbReference type="AlphaFoldDB" id="A0A3B4XFJ4"/>
<dbReference type="SUPFAM" id="SSF46966">
    <property type="entry name" value="Spectrin repeat"/>
    <property type="match status" value="4"/>
</dbReference>
<protein>
    <submittedName>
        <fullName evidence="3">Uncharacterized protein</fullName>
    </submittedName>
</protein>
<reference evidence="3" key="1">
    <citation type="submission" date="2025-08" db="UniProtKB">
        <authorList>
            <consortium name="Ensembl"/>
        </authorList>
    </citation>
    <scope>IDENTIFICATION</scope>
</reference>
<dbReference type="PANTHER" id="PTHR11915">
    <property type="entry name" value="SPECTRIN/FILAMIN RELATED CYTOSKELETAL PROTEIN"/>
    <property type="match status" value="1"/>
</dbReference>
<name>A0A3B4XFJ4_SERLL</name>
<dbReference type="InterPro" id="IPR018159">
    <property type="entry name" value="Spectrin/alpha-actinin"/>
</dbReference>
<dbReference type="Pfam" id="PF00435">
    <property type="entry name" value="Spectrin"/>
    <property type="match status" value="4"/>
</dbReference>
<accession>A0A3B4XFJ4</accession>
<evidence type="ECO:0000256" key="2">
    <source>
        <dbReference type="ARBA" id="ARBA00023203"/>
    </source>
</evidence>
<proteinExistence type="predicted"/>
<dbReference type="GeneTree" id="ENSGT00940000154864"/>
<keyword evidence="4" id="KW-1185">Reference proteome</keyword>
<dbReference type="FunFam" id="1.20.58.60:FF:000153">
    <property type="entry name" value="Spectrin beta chain"/>
    <property type="match status" value="1"/>
</dbReference>
<dbReference type="InterPro" id="IPR002017">
    <property type="entry name" value="Spectrin_repeat"/>
</dbReference>
<keyword evidence="1" id="KW-0677">Repeat</keyword>
<sequence>MRDMGEMVTQGQTDAQYMFLRQRLQALDTGWNELHKMWENRQNLLSQSHAYQMFLRDTKQAEAFLNNQEYVLAHTEMPTTLEAAEAAIKKQEDFMTTMDANEEKISGVVDTGRRLVADGNINAERIQEKVDSIDQRHKKNRAAASDLLMRLKDNRDLQKFLQDCQELSLWINEKMLTAQDMSYDEARNLHSKWLKHQAFMAELQSNKEWLDKIDKDGQTLMAEKPETEAMVKEKLASLKTMWEDLESTTQTKAKCLFDANKAELFTQSCADLDKWLAGMDGQLQSDDYGKDLTSVNILLKKQQVRSRVYRKCCDKYWMKSHETWFMDPCLPQNKFQHLCGINNSNNVCLQLWVEERMALATSTDHGHNLQTVQLLIKKNQTLQKEIQGHQPRFDDIFERSQHILREDSPTSDLIRQRLDELQSLWEQIRKETEKRHSRLSEAHEAQQYYFDAAEAEAWMSEQELYMMSEEKAKVREGSWGRMVRGNTVCVRRFLNS</sequence>
<dbReference type="FunFam" id="1.20.58.60:FF:000033">
    <property type="entry name" value="Spectrin beta chain"/>
    <property type="match status" value="1"/>
</dbReference>
<dbReference type="Gene3D" id="1.20.58.60">
    <property type="match status" value="5"/>
</dbReference>
<dbReference type="GO" id="GO:0003779">
    <property type="term" value="F:actin binding"/>
    <property type="evidence" value="ECO:0007669"/>
    <property type="project" value="UniProtKB-KW"/>
</dbReference>
<dbReference type="Ensembl" id="ENSSLDT00000015227.1">
    <property type="protein sequence ID" value="ENSSLDP00000014660.1"/>
    <property type="gene ID" value="ENSSLDG00000011707.1"/>
</dbReference>
<keyword evidence="2" id="KW-0009">Actin-binding</keyword>